<keyword evidence="3" id="KW-0808">Transferase</keyword>
<proteinExistence type="predicted"/>
<comment type="catalytic activity">
    <reaction evidence="7">
        <text>L-threonyl-[protein] + ATP = O-phospho-L-threonyl-[protein] + ADP + H(+)</text>
        <dbReference type="Rhea" id="RHEA:46608"/>
        <dbReference type="Rhea" id="RHEA-COMP:11060"/>
        <dbReference type="Rhea" id="RHEA-COMP:11605"/>
        <dbReference type="ChEBI" id="CHEBI:15378"/>
        <dbReference type="ChEBI" id="CHEBI:30013"/>
        <dbReference type="ChEBI" id="CHEBI:30616"/>
        <dbReference type="ChEBI" id="CHEBI:61977"/>
        <dbReference type="ChEBI" id="CHEBI:456216"/>
        <dbReference type="EC" id="2.7.11.1"/>
    </reaction>
</comment>
<dbReference type="OrthoDB" id="4959768at2759"/>
<dbReference type="InterPro" id="IPR011009">
    <property type="entry name" value="Kinase-like_dom_sf"/>
</dbReference>
<dbReference type="Gene3D" id="3.30.200.20">
    <property type="entry name" value="Phosphorylase Kinase, domain 1"/>
    <property type="match status" value="1"/>
</dbReference>
<evidence type="ECO:0000256" key="6">
    <source>
        <dbReference type="ARBA" id="ARBA00022840"/>
    </source>
</evidence>
<evidence type="ECO:0000256" key="4">
    <source>
        <dbReference type="ARBA" id="ARBA00022741"/>
    </source>
</evidence>
<dbReference type="PANTHER" id="PTHR47634">
    <property type="entry name" value="PROTEIN KINASE DOMAIN-CONTAINING PROTEIN-RELATED"/>
    <property type="match status" value="1"/>
</dbReference>
<keyword evidence="4 9" id="KW-0547">Nucleotide-binding</keyword>
<evidence type="ECO:0000256" key="8">
    <source>
        <dbReference type="ARBA" id="ARBA00048679"/>
    </source>
</evidence>
<keyword evidence="2" id="KW-0723">Serine/threonine-protein kinase</keyword>
<dbReference type="AlphaFoldDB" id="M1WF35"/>
<feature type="domain" description="Protein kinase" evidence="10">
    <location>
        <begin position="38"/>
        <end position="199"/>
    </location>
</feature>
<evidence type="ECO:0000256" key="7">
    <source>
        <dbReference type="ARBA" id="ARBA00047899"/>
    </source>
</evidence>
<protein>
    <recommendedName>
        <fullName evidence="1">non-specific serine/threonine protein kinase</fullName>
        <ecNumber evidence="1">2.7.11.1</ecNumber>
    </recommendedName>
</protein>
<dbReference type="EMBL" id="CAGA01000023">
    <property type="protein sequence ID" value="CCE30564.1"/>
    <property type="molecule type" value="Genomic_DNA"/>
</dbReference>
<dbReference type="GO" id="GO:0050684">
    <property type="term" value="P:regulation of mRNA processing"/>
    <property type="evidence" value="ECO:0007669"/>
    <property type="project" value="TreeGrafter"/>
</dbReference>
<evidence type="ECO:0000256" key="5">
    <source>
        <dbReference type="ARBA" id="ARBA00022777"/>
    </source>
</evidence>
<dbReference type="InterPro" id="IPR051334">
    <property type="entry name" value="SRPK"/>
</dbReference>
<evidence type="ECO:0000256" key="9">
    <source>
        <dbReference type="PROSITE-ProRule" id="PRU10141"/>
    </source>
</evidence>
<dbReference type="Gene3D" id="1.10.510.10">
    <property type="entry name" value="Transferase(Phosphotransferase) domain 1"/>
    <property type="match status" value="1"/>
</dbReference>
<evidence type="ECO:0000313" key="12">
    <source>
        <dbReference type="Proteomes" id="UP000016801"/>
    </source>
</evidence>
<dbReference type="HOGENOM" id="CLU_000288_81_7_1"/>
<comment type="caution">
    <text evidence="11">The sequence shown here is derived from an EMBL/GenBank/DDBJ whole genome shotgun (WGS) entry which is preliminary data.</text>
</comment>
<accession>M1WF35</accession>
<evidence type="ECO:0000256" key="1">
    <source>
        <dbReference type="ARBA" id="ARBA00012513"/>
    </source>
</evidence>
<evidence type="ECO:0000259" key="10">
    <source>
        <dbReference type="PROSITE" id="PS50011"/>
    </source>
</evidence>
<feature type="binding site" evidence="9">
    <location>
        <position position="67"/>
    </location>
    <ligand>
        <name>ATP</name>
        <dbReference type="ChEBI" id="CHEBI:30616"/>
    </ligand>
</feature>
<organism evidence="11 12">
    <name type="scientific">Claviceps purpurea (strain 20.1)</name>
    <name type="common">Ergot fungus</name>
    <name type="synonym">Sphacelia segetum</name>
    <dbReference type="NCBI Taxonomy" id="1111077"/>
    <lineage>
        <taxon>Eukaryota</taxon>
        <taxon>Fungi</taxon>
        <taxon>Dikarya</taxon>
        <taxon>Ascomycota</taxon>
        <taxon>Pezizomycotina</taxon>
        <taxon>Sordariomycetes</taxon>
        <taxon>Hypocreomycetidae</taxon>
        <taxon>Hypocreales</taxon>
        <taxon>Clavicipitaceae</taxon>
        <taxon>Claviceps</taxon>
    </lineage>
</organism>
<dbReference type="PROSITE" id="PS00107">
    <property type="entry name" value="PROTEIN_KINASE_ATP"/>
    <property type="match status" value="1"/>
</dbReference>
<dbReference type="InterPro" id="IPR017441">
    <property type="entry name" value="Protein_kinase_ATP_BS"/>
</dbReference>
<dbReference type="PANTHER" id="PTHR47634:SF9">
    <property type="entry name" value="PROTEIN KINASE DOMAIN-CONTAINING PROTEIN-RELATED"/>
    <property type="match status" value="1"/>
</dbReference>
<dbReference type="VEuPathDB" id="FungiDB:CPUR_04412"/>
<dbReference type="Proteomes" id="UP000016801">
    <property type="component" value="Unassembled WGS sequence"/>
</dbReference>
<comment type="catalytic activity">
    <reaction evidence="8">
        <text>L-seryl-[protein] + ATP = O-phospho-L-seryl-[protein] + ADP + H(+)</text>
        <dbReference type="Rhea" id="RHEA:17989"/>
        <dbReference type="Rhea" id="RHEA-COMP:9863"/>
        <dbReference type="Rhea" id="RHEA-COMP:11604"/>
        <dbReference type="ChEBI" id="CHEBI:15378"/>
        <dbReference type="ChEBI" id="CHEBI:29999"/>
        <dbReference type="ChEBI" id="CHEBI:30616"/>
        <dbReference type="ChEBI" id="CHEBI:83421"/>
        <dbReference type="ChEBI" id="CHEBI:456216"/>
        <dbReference type="EC" id="2.7.11.1"/>
    </reaction>
</comment>
<dbReference type="SUPFAM" id="SSF56112">
    <property type="entry name" value="Protein kinase-like (PK-like)"/>
    <property type="match status" value="1"/>
</dbReference>
<dbReference type="GO" id="GO:0004674">
    <property type="term" value="F:protein serine/threonine kinase activity"/>
    <property type="evidence" value="ECO:0007669"/>
    <property type="project" value="UniProtKB-KW"/>
</dbReference>
<dbReference type="GO" id="GO:0000245">
    <property type="term" value="P:spliceosomal complex assembly"/>
    <property type="evidence" value="ECO:0007669"/>
    <property type="project" value="TreeGrafter"/>
</dbReference>
<name>M1WF35_CLAP2</name>
<keyword evidence="12" id="KW-1185">Reference proteome</keyword>
<dbReference type="GO" id="GO:0005524">
    <property type="term" value="F:ATP binding"/>
    <property type="evidence" value="ECO:0007669"/>
    <property type="project" value="UniProtKB-UniRule"/>
</dbReference>
<reference evidence="11 12" key="1">
    <citation type="journal article" date="2013" name="PLoS Genet.">
        <title>Plant-symbiotic fungi as chemical engineers: Multi-genome analysis of the Clavicipitaceae reveals dynamics of alkaloid loci.</title>
        <authorList>
            <person name="Schardl C.L."/>
            <person name="Young C.A."/>
            <person name="Hesse U."/>
            <person name="Amyotte S.G."/>
            <person name="Andreeva K."/>
            <person name="Calie P.J."/>
            <person name="Fleetwood D.J."/>
            <person name="Haws D.C."/>
            <person name="Moore N."/>
            <person name="Oeser B."/>
            <person name="Panaccione D.G."/>
            <person name="Schweri K.K."/>
            <person name="Voisey C.R."/>
            <person name="Farman M.L."/>
            <person name="Jaromczyk J.W."/>
            <person name="Roe B.A."/>
            <person name="O'Sullivan D.M."/>
            <person name="Scott B."/>
            <person name="Tudzynski P."/>
            <person name="An Z."/>
            <person name="Arnaoudova E.G."/>
            <person name="Bullock C.T."/>
            <person name="Charlton N.D."/>
            <person name="Chen L."/>
            <person name="Cox M."/>
            <person name="Dinkins R.D."/>
            <person name="Florea S."/>
            <person name="Glenn A.E."/>
            <person name="Gordon A."/>
            <person name="Gueldener U."/>
            <person name="Harris D.R."/>
            <person name="Hollin W."/>
            <person name="Jaromczyk J."/>
            <person name="Johnson R.D."/>
            <person name="Khan A.K."/>
            <person name="Leistner E."/>
            <person name="Leuchtmann A."/>
            <person name="Li C."/>
            <person name="Liu J."/>
            <person name="Liu J."/>
            <person name="Liu M."/>
            <person name="Mace W."/>
            <person name="Machado C."/>
            <person name="Nagabhyru P."/>
            <person name="Pan J."/>
            <person name="Schmid J."/>
            <person name="Sugawara K."/>
            <person name="Steiner U."/>
            <person name="Takach J.E."/>
            <person name="Tanaka E."/>
            <person name="Webb J.S."/>
            <person name="Wilson E.V."/>
            <person name="Wiseman J.L."/>
            <person name="Yoshida R."/>
            <person name="Zeng Z."/>
        </authorList>
    </citation>
    <scope>NUCLEOTIDE SEQUENCE [LARGE SCALE GENOMIC DNA]</scope>
    <source>
        <strain evidence="11 12">20.1</strain>
    </source>
</reference>
<keyword evidence="5 11" id="KW-0418">Kinase</keyword>
<dbReference type="eggNOG" id="KOG1290">
    <property type="taxonomic scope" value="Eukaryota"/>
</dbReference>
<dbReference type="InterPro" id="IPR000719">
    <property type="entry name" value="Prot_kinase_dom"/>
</dbReference>
<keyword evidence="6 9" id="KW-0067">ATP-binding</keyword>
<evidence type="ECO:0000256" key="2">
    <source>
        <dbReference type="ARBA" id="ARBA00022527"/>
    </source>
</evidence>
<sequence>MSAPSVEYGIIEGVENIGHYRLGRYYPVHIDDRLNKRYRIVHKLGHGSFSTVWLAIDETTRKYVAIKVGTVDAERSEINILSQMAQSPVSGNMWEYETSPVPVVLDQFEIDRPQGTYPCLVTLPARCSLRDTKEASRQRLFQLDVARSLAAQLVHAVSLVHNRGYAHGEQLYDRYGQPEKEPVICLDPKAAPKDSSFPS</sequence>
<gene>
    <name evidence="11" type="ORF">CPUR_04412</name>
</gene>
<evidence type="ECO:0000256" key="3">
    <source>
        <dbReference type="ARBA" id="ARBA00022679"/>
    </source>
</evidence>
<evidence type="ECO:0000313" key="11">
    <source>
        <dbReference type="EMBL" id="CCE30564.1"/>
    </source>
</evidence>
<dbReference type="PROSITE" id="PS50011">
    <property type="entry name" value="PROTEIN_KINASE_DOM"/>
    <property type="match status" value="1"/>
</dbReference>
<dbReference type="EC" id="2.7.11.1" evidence="1"/>